<name>A0A8R1V1H2_PRIPA</name>
<reference evidence="2" key="1">
    <citation type="journal article" date="2008" name="Nat. Genet.">
        <title>The Pristionchus pacificus genome provides a unique perspective on nematode lifestyle and parasitism.</title>
        <authorList>
            <person name="Dieterich C."/>
            <person name="Clifton S.W."/>
            <person name="Schuster L.N."/>
            <person name="Chinwalla A."/>
            <person name="Delehaunty K."/>
            <person name="Dinkelacker I."/>
            <person name="Fulton L."/>
            <person name="Fulton R."/>
            <person name="Godfrey J."/>
            <person name="Minx P."/>
            <person name="Mitreva M."/>
            <person name="Roeseler W."/>
            <person name="Tian H."/>
            <person name="Witte H."/>
            <person name="Yang S.P."/>
            <person name="Wilson R.K."/>
            <person name="Sommer R.J."/>
        </authorList>
    </citation>
    <scope>NUCLEOTIDE SEQUENCE [LARGE SCALE GENOMIC DNA]</scope>
    <source>
        <strain evidence="2">PS312</strain>
    </source>
</reference>
<reference evidence="1" key="2">
    <citation type="submission" date="2022-06" db="UniProtKB">
        <authorList>
            <consortium name="EnsemblMetazoa"/>
        </authorList>
    </citation>
    <scope>IDENTIFICATION</scope>
    <source>
        <strain evidence="1">PS312</strain>
    </source>
</reference>
<dbReference type="AlphaFoldDB" id="A0A8R1V1H2"/>
<evidence type="ECO:0000313" key="2">
    <source>
        <dbReference type="Proteomes" id="UP000005239"/>
    </source>
</evidence>
<evidence type="ECO:0000313" key="1">
    <source>
        <dbReference type="EnsemblMetazoa" id="PPA46118.1"/>
    </source>
</evidence>
<protein>
    <submittedName>
        <fullName evidence="1">Uncharacterized protein</fullName>
    </submittedName>
</protein>
<organism evidence="1 2">
    <name type="scientific">Pristionchus pacificus</name>
    <name type="common">Parasitic nematode worm</name>
    <dbReference type="NCBI Taxonomy" id="54126"/>
    <lineage>
        <taxon>Eukaryota</taxon>
        <taxon>Metazoa</taxon>
        <taxon>Ecdysozoa</taxon>
        <taxon>Nematoda</taxon>
        <taxon>Chromadorea</taxon>
        <taxon>Rhabditida</taxon>
        <taxon>Rhabditina</taxon>
        <taxon>Diplogasteromorpha</taxon>
        <taxon>Diplogasteroidea</taxon>
        <taxon>Neodiplogasteridae</taxon>
        <taxon>Pristionchus</taxon>
    </lineage>
</organism>
<dbReference type="Proteomes" id="UP000005239">
    <property type="component" value="Unassembled WGS sequence"/>
</dbReference>
<proteinExistence type="predicted"/>
<sequence length="93" mass="10706">MIVGCGKWSRHVFNSHPGRSVVYDDNVGDRVELDLRITTHTWERRVAPGIQYNTYCWEDMSNFATCGRWLASKYSGGTVAATWNRCKNAYENQ</sequence>
<gene>
    <name evidence="1" type="primary">WBGene00284487</name>
</gene>
<keyword evidence="2" id="KW-1185">Reference proteome</keyword>
<dbReference type="EnsemblMetazoa" id="PPA46118.1">
    <property type="protein sequence ID" value="PPA46118.1"/>
    <property type="gene ID" value="WBGene00284487"/>
</dbReference>
<accession>A0A8R1V1H2</accession>